<feature type="region of interest" description="Disordered" evidence="1">
    <location>
        <begin position="160"/>
        <end position="182"/>
    </location>
</feature>
<keyword evidence="3" id="KW-1185">Reference proteome</keyword>
<evidence type="ECO:0000313" key="3">
    <source>
        <dbReference type="Proteomes" id="UP001054837"/>
    </source>
</evidence>
<reference evidence="2 3" key="1">
    <citation type="submission" date="2021-06" db="EMBL/GenBank/DDBJ databases">
        <title>Caerostris darwini draft genome.</title>
        <authorList>
            <person name="Kono N."/>
            <person name="Arakawa K."/>
        </authorList>
    </citation>
    <scope>NUCLEOTIDE SEQUENCE [LARGE SCALE GENOMIC DNA]</scope>
</reference>
<dbReference type="EMBL" id="BPLQ01005872">
    <property type="protein sequence ID" value="GIY18214.1"/>
    <property type="molecule type" value="Genomic_DNA"/>
</dbReference>
<evidence type="ECO:0000313" key="2">
    <source>
        <dbReference type="EMBL" id="GIY18214.1"/>
    </source>
</evidence>
<evidence type="ECO:0000256" key="1">
    <source>
        <dbReference type="SAM" id="MobiDB-lite"/>
    </source>
</evidence>
<sequence>MLIFFLIPHRNGGVRCSFAAEICESYHSFCFSAIHISIYIRAIIADAASLGRRVNYRDCVCACWRSLNEFICDAESGHRCPNPPPWGPHAFIIGLVWMDSPRLLPREREKKKAVLSLRGCKTESGERRSSPPGIACWFQKPENRLLSRHLLDSWIKEKKKKRVPSLPTGKSSIISDSGSGRL</sequence>
<dbReference type="AlphaFoldDB" id="A0AAV4R8Y0"/>
<comment type="caution">
    <text evidence="2">The sequence shown here is derived from an EMBL/GenBank/DDBJ whole genome shotgun (WGS) entry which is preliminary data.</text>
</comment>
<organism evidence="2 3">
    <name type="scientific">Caerostris darwini</name>
    <dbReference type="NCBI Taxonomy" id="1538125"/>
    <lineage>
        <taxon>Eukaryota</taxon>
        <taxon>Metazoa</taxon>
        <taxon>Ecdysozoa</taxon>
        <taxon>Arthropoda</taxon>
        <taxon>Chelicerata</taxon>
        <taxon>Arachnida</taxon>
        <taxon>Araneae</taxon>
        <taxon>Araneomorphae</taxon>
        <taxon>Entelegynae</taxon>
        <taxon>Araneoidea</taxon>
        <taxon>Araneidae</taxon>
        <taxon>Caerostris</taxon>
    </lineage>
</organism>
<gene>
    <name evidence="2" type="ORF">CDAR_40451</name>
</gene>
<accession>A0AAV4R8Y0</accession>
<feature type="compositionally biased region" description="Low complexity" evidence="1">
    <location>
        <begin position="171"/>
        <end position="182"/>
    </location>
</feature>
<name>A0AAV4R8Y0_9ARAC</name>
<protein>
    <submittedName>
        <fullName evidence="2">Uncharacterized protein</fullName>
    </submittedName>
</protein>
<dbReference type="Proteomes" id="UP001054837">
    <property type="component" value="Unassembled WGS sequence"/>
</dbReference>
<proteinExistence type="predicted"/>